<reference evidence="6 7" key="1">
    <citation type="submission" date="2020-08" db="EMBL/GenBank/DDBJ databases">
        <title>Whole genome shotgun sequence of Actinocatenispora thailandica NBRC 105041.</title>
        <authorList>
            <person name="Komaki H."/>
            <person name="Tamura T."/>
        </authorList>
    </citation>
    <scope>NUCLEOTIDE SEQUENCE [LARGE SCALE GENOMIC DNA]</scope>
    <source>
        <strain evidence="6 7">NBRC 105041</strain>
    </source>
</reference>
<keyword evidence="3" id="KW-0720">Serine protease</keyword>
<dbReference type="SUPFAM" id="SSF52743">
    <property type="entry name" value="Subtilisin-like"/>
    <property type="match status" value="1"/>
</dbReference>
<keyword evidence="2" id="KW-0378">Hydrolase</keyword>
<dbReference type="AlphaFoldDB" id="A0A7R7DVH0"/>
<dbReference type="PANTHER" id="PTHR14218">
    <property type="entry name" value="PROTEASE S8 TRIPEPTIDYL PEPTIDASE I CLN2"/>
    <property type="match status" value="1"/>
</dbReference>
<name>A0A7R7DVH0_9ACTN</name>
<feature type="signal peptide" evidence="4">
    <location>
        <begin position="1"/>
        <end position="36"/>
    </location>
</feature>
<dbReference type="GO" id="GO:0008240">
    <property type="term" value="F:tripeptidyl-peptidase activity"/>
    <property type="evidence" value="ECO:0007669"/>
    <property type="project" value="TreeGrafter"/>
</dbReference>
<evidence type="ECO:0000313" key="6">
    <source>
        <dbReference type="EMBL" id="BCJ38411.1"/>
    </source>
</evidence>
<sequence>MIGTVRRGRTLRRTLAGAALAALAVGMVAAATPASAQTPSTGLHTACSVAGPGAARCLAEYRATGRTRHDAMRADATPDGFGAKDLRAAYGLPAQGGTGTVAIVDAYGYPTAAKDLAAYRKQYGLPACTVQSGCLRIVNQQGDTSPLPEPDSGWGVETALDLQLASAACPSCRLLLVQGDDASLDALGTSVDTAVRLGASVVSNSYGTDEFNGMSDYAHYYQHSGVPITVSSGDAGFVAASFPAVLTSTIAVGGTTLTKADNARGWSESAWSGAGSGCSAYIDKPSWQRDENCSMRTVADVSAVADPATGVAVYDTYGLGADAGWLVVGGTSAASPFVAGVIALAGHPSTVTPKRLYGEPTAFHDAVGGSNGYCGGDYLCTGVQGYDGPTGLGTPKGVTPFE</sequence>
<keyword evidence="7" id="KW-1185">Reference proteome</keyword>
<dbReference type="CDD" id="cd04056">
    <property type="entry name" value="Peptidases_S53"/>
    <property type="match status" value="1"/>
</dbReference>
<protein>
    <submittedName>
        <fullName evidence="6">Peptidase S8</fullName>
    </submittedName>
</protein>
<organism evidence="6 7">
    <name type="scientific">Actinocatenispora thailandica</name>
    <dbReference type="NCBI Taxonomy" id="227318"/>
    <lineage>
        <taxon>Bacteria</taxon>
        <taxon>Bacillati</taxon>
        <taxon>Actinomycetota</taxon>
        <taxon>Actinomycetes</taxon>
        <taxon>Micromonosporales</taxon>
        <taxon>Micromonosporaceae</taxon>
        <taxon>Actinocatenispora</taxon>
    </lineage>
</organism>
<dbReference type="Gene3D" id="3.40.50.200">
    <property type="entry name" value="Peptidase S8/S53 domain"/>
    <property type="match status" value="1"/>
</dbReference>
<dbReference type="InterPro" id="IPR050819">
    <property type="entry name" value="Tripeptidyl-peptidase_I"/>
</dbReference>
<evidence type="ECO:0000256" key="1">
    <source>
        <dbReference type="ARBA" id="ARBA00022670"/>
    </source>
</evidence>
<proteinExistence type="predicted"/>
<dbReference type="InterPro" id="IPR030400">
    <property type="entry name" value="Sedolisin_dom"/>
</dbReference>
<dbReference type="InterPro" id="IPR023828">
    <property type="entry name" value="Peptidase_S8_Ser-AS"/>
</dbReference>
<dbReference type="EMBL" id="AP023355">
    <property type="protein sequence ID" value="BCJ38411.1"/>
    <property type="molecule type" value="Genomic_DNA"/>
</dbReference>
<dbReference type="KEGG" id="atl:Athai_59140"/>
<feature type="chain" id="PRO_5030924127" evidence="4">
    <location>
        <begin position="37"/>
        <end position="402"/>
    </location>
</feature>
<dbReference type="InterPro" id="IPR000209">
    <property type="entry name" value="Peptidase_S8/S53_dom"/>
</dbReference>
<dbReference type="Pfam" id="PF00082">
    <property type="entry name" value="Peptidase_S8"/>
    <property type="match status" value="1"/>
</dbReference>
<dbReference type="PANTHER" id="PTHR14218:SF15">
    <property type="entry name" value="TRIPEPTIDYL-PEPTIDASE 1"/>
    <property type="match status" value="1"/>
</dbReference>
<dbReference type="PROSITE" id="PS00138">
    <property type="entry name" value="SUBTILASE_SER"/>
    <property type="match status" value="1"/>
</dbReference>
<evidence type="ECO:0000256" key="4">
    <source>
        <dbReference type="SAM" id="SignalP"/>
    </source>
</evidence>
<dbReference type="GO" id="GO:0004252">
    <property type="term" value="F:serine-type endopeptidase activity"/>
    <property type="evidence" value="ECO:0007669"/>
    <property type="project" value="InterPro"/>
</dbReference>
<dbReference type="Proteomes" id="UP000611640">
    <property type="component" value="Chromosome"/>
</dbReference>
<evidence type="ECO:0000259" key="5">
    <source>
        <dbReference type="PROSITE" id="PS51695"/>
    </source>
</evidence>
<evidence type="ECO:0000256" key="3">
    <source>
        <dbReference type="ARBA" id="ARBA00022825"/>
    </source>
</evidence>
<keyword evidence="1" id="KW-0645">Protease</keyword>
<dbReference type="InterPro" id="IPR036852">
    <property type="entry name" value="Peptidase_S8/S53_dom_sf"/>
</dbReference>
<dbReference type="GO" id="GO:0006508">
    <property type="term" value="P:proteolysis"/>
    <property type="evidence" value="ECO:0007669"/>
    <property type="project" value="UniProtKB-KW"/>
</dbReference>
<keyword evidence="4" id="KW-0732">Signal</keyword>
<evidence type="ECO:0000256" key="2">
    <source>
        <dbReference type="ARBA" id="ARBA00022801"/>
    </source>
</evidence>
<dbReference type="RefSeq" id="WP_203964450.1">
    <property type="nucleotide sequence ID" value="NZ_AP023355.1"/>
</dbReference>
<feature type="domain" description="Peptidase S53" evidence="5">
    <location>
        <begin position="80"/>
        <end position="402"/>
    </location>
</feature>
<evidence type="ECO:0000313" key="7">
    <source>
        <dbReference type="Proteomes" id="UP000611640"/>
    </source>
</evidence>
<dbReference type="PROSITE" id="PS51695">
    <property type="entry name" value="SEDOLISIN"/>
    <property type="match status" value="1"/>
</dbReference>
<accession>A0A7R7DVH0</accession>
<gene>
    <name evidence="6" type="ORF">Athai_59140</name>
</gene>